<evidence type="ECO:0000313" key="2">
    <source>
        <dbReference type="Proteomes" id="UP001516023"/>
    </source>
</evidence>
<dbReference type="EMBL" id="JABMIG020000012">
    <property type="protein sequence ID" value="KAL3803705.1"/>
    <property type="molecule type" value="Genomic_DNA"/>
</dbReference>
<sequence>MKYRTNAAVVGIAFGNLEARDRELSVIFLSRGLSISQNIGYSSSLRLLVYQISRMDNGTSEDHHLCYMCYGEGLMALGVPSSMEGAPVGVKTEGAIARGGEIDMDETCVSIASGLGRGVWHL</sequence>
<name>A0ABD3QTX7_9STRA</name>
<protein>
    <submittedName>
        <fullName evidence="1">Uncharacterized protein</fullName>
    </submittedName>
</protein>
<gene>
    <name evidence="1" type="ORF">HJC23_003759</name>
</gene>
<reference evidence="1 2" key="1">
    <citation type="journal article" date="2020" name="G3 (Bethesda)">
        <title>Improved Reference Genome for Cyclotella cryptica CCMP332, a Model for Cell Wall Morphogenesis, Salinity Adaptation, and Lipid Production in Diatoms (Bacillariophyta).</title>
        <authorList>
            <person name="Roberts W.R."/>
            <person name="Downey K.M."/>
            <person name="Ruck E.C."/>
            <person name="Traller J.C."/>
            <person name="Alverson A.J."/>
        </authorList>
    </citation>
    <scope>NUCLEOTIDE SEQUENCE [LARGE SCALE GENOMIC DNA]</scope>
    <source>
        <strain evidence="1 2">CCMP332</strain>
    </source>
</reference>
<dbReference type="AlphaFoldDB" id="A0ABD3QTX7"/>
<accession>A0ABD3QTX7</accession>
<keyword evidence="2" id="KW-1185">Reference proteome</keyword>
<comment type="caution">
    <text evidence="1">The sequence shown here is derived from an EMBL/GenBank/DDBJ whole genome shotgun (WGS) entry which is preliminary data.</text>
</comment>
<organism evidence="1 2">
    <name type="scientific">Cyclotella cryptica</name>
    <dbReference type="NCBI Taxonomy" id="29204"/>
    <lineage>
        <taxon>Eukaryota</taxon>
        <taxon>Sar</taxon>
        <taxon>Stramenopiles</taxon>
        <taxon>Ochrophyta</taxon>
        <taxon>Bacillariophyta</taxon>
        <taxon>Coscinodiscophyceae</taxon>
        <taxon>Thalassiosirophycidae</taxon>
        <taxon>Stephanodiscales</taxon>
        <taxon>Stephanodiscaceae</taxon>
        <taxon>Cyclotella</taxon>
    </lineage>
</organism>
<proteinExistence type="predicted"/>
<dbReference type="Proteomes" id="UP001516023">
    <property type="component" value="Unassembled WGS sequence"/>
</dbReference>
<evidence type="ECO:0000313" key="1">
    <source>
        <dbReference type="EMBL" id="KAL3803705.1"/>
    </source>
</evidence>